<dbReference type="KEGG" id="vg:40088223"/>
<protein>
    <submittedName>
        <fullName evidence="5">Adenine-specific methyltransferase</fullName>
    </submittedName>
</protein>
<dbReference type="PRINTS" id="PR00508">
    <property type="entry name" value="S21N4MTFRASE"/>
</dbReference>
<dbReference type="GeneID" id="40088223"/>
<dbReference type="RefSeq" id="YP_009611885.1">
    <property type="nucleotide sequence ID" value="NC_042013.1"/>
</dbReference>
<dbReference type="Gene3D" id="3.40.50.150">
    <property type="entry name" value="Vaccinia Virus protein VP39"/>
    <property type="match status" value="1"/>
</dbReference>
<dbReference type="InterPro" id="IPR029063">
    <property type="entry name" value="SAM-dependent_MTases_sf"/>
</dbReference>
<evidence type="ECO:0000256" key="2">
    <source>
        <dbReference type="ARBA" id="ARBA00022679"/>
    </source>
</evidence>
<dbReference type="EMBL" id="MF403008">
    <property type="protein sequence ID" value="AUZ95002.1"/>
    <property type="molecule type" value="Genomic_DNA"/>
</dbReference>
<name>A0A2L0UZK2_9CAUD</name>
<dbReference type="CDD" id="cd02440">
    <property type="entry name" value="AdoMet_MTases"/>
    <property type="match status" value="1"/>
</dbReference>
<keyword evidence="1 5" id="KW-0489">Methyltransferase</keyword>
<dbReference type="GO" id="GO:0032259">
    <property type="term" value="P:methylation"/>
    <property type="evidence" value="ECO:0007669"/>
    <property type="project" value="UniProtKB-KW"/>
</dbReference>
<dbReference type="InterPro" id="IPR001091">
    <property type="entry name" value="RM_Methyltransferase"/>
</dbReference>
<dbReference type="Pfam" id="PF01555">
    <property type="entry name" value="N6_N4_Mtase"/>
    <property type="match status" value="1"/>
</dbReference>
<reference evidence="5 6" key="1">
    <citation type="submission" date="2017-06" db="EMBL/GenBank/DDBJ databases">
        <authorList>
            <person name="Kim H.J."/>
            <person name="Triplett B.A."/>
        </authorList>
    </citation>
    <scope>NUCLEOTIDE SEQUENCE [LARGE SCALE GENOMIC DNA]</scope>
</reference>
<feature type="region of interest" description="Disordered" evidence="3">
    <location>
        <begin position="142"/>
        <end position="165"/>
    </location>
</feature>
<evidence type="ECO:0000256" key="1">
    <source>
        <dbReference type="ARBA" id="ARBA00022603"/>
    </source>
</evidence>
<accession>A0A2L0UZK2</accession>
<evidence type="ECO:0000256" key="3">
    <source>
        <dbReference type="SAM" id="MobiDB-lite"/>
    </source>
</evidence>
<dbReference type="Proteomes" id="UP000223025">
    <property type="component" value="Segment"/>
</dbReference>
<dbReference type="OrthoDB" id="3832at10239"/>
<dbReference type="GO" id="GO:0008170">
    <property type="term" value="F:N-methyltransferase activity"/>
    <property type="evidence" value="ECO:0007669"/>
    <property type="project" value="InterPro"/>
</dbReference>
<dbReference type="SUPFAM" id="SSF53335">
    <property type="entry name" value="S-adenosyl-L-methionine-dependent methyltransferases"/>
    <property type="match status" value="1"/>
</dbReference>
<feature type="domain" description="DNA methylase N-4/N-6" evidence="4">
    <location>
        <begin position="25"/>
        <end position="243"/>
    </location>
</feature>
<organism evidence="5 6">
    <name type="scientific">Agrobacterium phage Atu_ph07</name>
    <dbReference type="NCBI Taxonomy" id="2024264"/>
    <lineage>
        <taxon>Viruses</taxon>
        <taxon>Duplodnaviria</taxon>
        <taxon>Heunggongvirae</taxon>
        <taxon>Uroviricota</taxon>
        <taxon>Caudoviricetes</taxon>
        <taxon>Polybotosvirus</taxon>
        <taxon>Polybotosvirus Atuph07</taxon>
    </lineage>
</organism>
<keyword evidence="6" id="KW-1185">Reference proteome</keyword>
<proteinExistence type="predicted"/>
<dbReference type="InterPro" id="IPR002941">
    <property type="entry name" value="DNA_methylase_N4/N6"/>
</dbReference>
<dbReference type="GO" id="GO:0003677">
    <property type="term" value="F:DNA binding"/>
    <property type="evidence" value="ECO:0007669"/>
    <property type="project" value="InterPro"/>
</dbReference>
<evidence type="ECO:0000313" key="6">
    <source>
        <dbReference type="Proteomes" id="UP000223025"/>
    </source>
</evidence>
<evidence type="ECO:0000313" key="5">
    <source>
        <dbReference type="EMBL" id="AUZ95002.1"/>
    </source>
</evidence>
<sequence length="260" mass="29226">MKLGNGTFLKGDCLELMKDIPQGTVDLILCDLPYGTTSCAWDSIIPFEPLWEQYWRVIKANGAIVLTSAQPFTTALISSQIKHFKYTWVWDKISVTGFANASKQPLRHLEDVCVFYKKQPTYNPQGVQMASVVRKNSASQGGATLKGEHISNGKGSLRTAGKEHRQEFTNFPKQRIEISRETGFHPTQKPVALFEYIIKTYTNPGEMVLDNTAGSGTTAIAAENTKRQWICMEQNDEYYEKAVERVKDNNPSIGNDLFSF</sequence>
<evidence type="ECO:0000259" key="4">
    <source>
        <dbReference type="Pfam" id="PF01555"/>
    </source>
</evidence>
<keyword evidence="2 5" id="KW-0808">Transferase</keyword>